<evidence type="ECO:0000313" key="5">
    <source>
        <dbReference type="EMBL" id="MFC4805405.1"/>
    </source>
</evidence>
<feature type="compositionally biased region" description="Polar residues" evidence="2">
    <location>
        <begin position="136"/>
        <end position="152"/>
    </location>
</feature>
<dbReference type="PROSITE" id="PS51272">
    <property type="entry name" value="SLH"/>
    <property type="match status" value="1"/>
</dbReference>
<comment type="caution">
    <text evidence="5">The sequence shown here is derived from an EMBL/GenBank/DDBJ whole genome shotgun (WGS) entry which is preliminary data.</text>
</comment>
<feature type="compositionally biased region" description="Basic and acidic residues" evidence="2">
    <location>
        <begin position="117"/>
        <end position="131"/>
    </location>
</feature>
<dbReference type="SUPFAM" id="SSF54001">
    <property type="entry name" value="Cysteine proteinases"/>
    <property type="match status" value="1"/>
</dbReference>
<dbReference type="InterPro" id="IPR001119">
    <property type="entry name" value="SLH_dom"/>
</dbReference>
<feature type="signal peptide" evidence="3">
    <location>
        <begin position="1"/>
        <end position="23"/>
    </location>
</feature>
<feature type="region of interest" description="Disordered" evidence="2">
    <location>
        <begin position="91"/>
        <end position="152"/>
    </location>
</feature>
<organism evidence="5 6">
    <name type="scientific">Filifactor villosus</name>
    <dbReference type="NCBI Taxonomy" id="29374"/>
    <lineage>
        <taxon>Bacteria</taxon>
        <taxon>Bacillati</taxon>
        <taxon>Bacillota</taxon>
        <taxon>Clostridia</taxon>
        <taxon>Peptostreptococcales</taxon>
        <taxon>Filifactoraceae</taxon>
        <taxon>Filifactor</taxon>
    </lineage>
</organism>
<protein>
    <submittedName>
        <fullName evidence="5">C39 family peptidase</fullName>
    </submittedName>
</protein>
<evidence type="ECO:0000313" key="6">
    <source>
        <dbReference type="Proteomes" id="UP001595916"/>
    </source>
</evidence>
<dbReference type="InterPro" id="IPR038765">
    <property type="entry name" value="Papain-like_cys_pep_sf"/>
</dbReference>
<evidence type="ECO:0000256" key="3">
    <source>
        <dbReference type="SAM" id="SignalP"/>
    </source>
</evidence>
<evidence type="ECO:0000259" key="4">
    <source>
        <dbReference type="PROSITE" id="PS51272"/>
    </source>
</evidence>
<sequence length="482" mass="54583">MKRKRLSCLCLALILFCVPSVNYADGFRDAESSWARRYIRYFKEEGMISGNGDNLFRPDKPMSLEEMTVLFYSYLAANEPELIERALMIEGTPSSSKDDPEIGNGEVVSNSLPSLADDDRSRVSTEVSKEEDSAENSDPSSADTGNLPFSQENVEDAGHTDLASKTSADDPVSVYLPVKSEVPEGVFDNRWSYDTLSSAYRLGLLDHFILDSNFKNEVLTRNRMHRLLRNYDSLSTSQGRFSEKAKAYRGSVQTSSEAEDIVLAPNQVITRGEALQILYETFETHDLPHNHKVELQVSHISQVTPVYAPVGCEPVSLLMCLRYKGYAKDISIKDYLDKVPRDKDDPEVAFAGSPYTPNNRLRTTIFPKPLADYGRTYGADVSDLSGQDIEGLKKELYDGHPVIAYVTLYWRKPYYRTYKIKGETRTYLRNNHALVVAGYDPAAKKFLVVDPYNIKNIKKKYWVEEAKFKALYEVRKHAVSVR</sequence>
<accession>A0ABV9QM49</accession>
<dbReference type="EMBL" id="JBHSHL010000050">
    <property type="protein sequence ID" value="MFC4805405.1"/>
    <property type="molecule type" value="Genomic_DNA"/>
</dbReference>
<keyword evidence="3" id="KW-0732">Signal</keyword>
<reference evidence="6" key="1">
    <citation type="journal article" date="2019" name="Int. J. Syst. Evol. Microbiol.">
        <title>The Global Catalogue of Microorganisms (GCM) 10K type strain sequencing project: providing services to taxonomists for standard genome sequencing and annotation.</title>
        <authorList>
            <consortium name="The Broad Institute Genomics Platform"/>
            <consortium name="The Broad Institute Genome Sequencing Center for Infectious Disease"/>
            <person name="Wu L."/>
            <person name="Ma J."/>
        </authorList>
    </citation>
    <scope>NUCLEOTIDE SEQUENCE [LARGE SCALE GENOMIC DNA]</scope>
    <source>
        <strain evidence="6">CCUG 46385</strain>
    </source>
</reference>
<proteinExistence type="predicted"/>
<name>A0ABV9QM49_9FIRM</name>
<gene>
    <name evidence="5" type="ORF">ACFO4R_09965</name>
</gene>
<dbReference type="PANTHER" id="PTHR37806">
    <property type="entry name" value="LMO0724 PROTEIN"/>
    <property type="match status" value="1"/>
</dbReference>
<dbReference type="Pfam" id="PF00395">
    <property type="entry name" value="SLH"/>
    <property type="match status" value="1"/>
</dbReference>
<keyword evidence="1" id="KW-0677">Repeat</keyword>
<feature type="chain" id="PRO_5045220377" evidence="3">
    <location>
        <begin position="24"/>
        <end position="482"/>
    </location>
</feature>
<keyword evidence="6" id="KW-1185">Reference proteome</keyword>
<evidence type="ECO:0000256" key="1">
    <source>
        <dbReference type="ARBA" id="ARBA00022737"/>
    </source>
</evidence>
<evidence type="ECO:0000256" key="2">
    <source>
        <dbReference type="SAM" id="MobiDB-lite"/>
    </source>
</evidence>
<dbReference type="Pfam" id="PF13529">
    <property type="entry name" value="Peptidase_C39_2"/>
    <property type="match status" value="1"/>
</dbReference>
<dbReference type="RefSeq" id="WP_379788965.1">
    <property type="nucleotide sequence ID" value="NZ_JBHSHL010000050.1"/>
</dbReference>
<dbReference type="InterPro" id="IPR039564">
    <property type="entry name" value="Peptidase_C39-like"/>
</dbReference>
<dbReference type="Gene3D" id="3.90.70.10">
    <property type="entry name" value="Cysteine proteinases"/>
    <property type="match status" value="1"/>
</dbReference>
<feature type="domain" description="SLH" evidence="4">
    <location>
        <begin position="22"/>
        <end position="85"/>
    </location>
</feature>
<dbReference type="PANTHER" id="PTHR37806:SF1">
    <property type="entry name" value="PEPTIDASE C39-LIKE DOMAIN-CONTAINING PROTEIN"/>
    <property type="match status" value="1"/>
</dbReference>
<dbReference type="Proteomes" id="UP001595916">
    <property type="component" value="Unassembled WGS sequence"/>
</dbReference>